<reference evidence="2" key="1">
    <citation type="submission" date="2025-08" db="UniProtKB">
        <authorList>
            <consortium name="Ensembl"/>
        </authorList>
    </citation>
    <scope>IDENTIFICATION</scope>
</reference>
<reference evidence="2" key="2">
    <citation type="submission" date="2025-09" db="UniProtKB">
        <authorList>
            <consortium name="Ensembl"/>
        </authorList>
    </citation>
    <scope>IDENTIFICATION</scope>
</reference>
<feature type="compositionally biased region" description="Polar residues" evidence="1">
    <location>
        <begin position="30"/>
        <end position="50"/>
    </location>
</feature>
<feature type="compositionally biased region" description="Basic residues" evidence="1">
    <location>
        <begin position="107"/>
        <end position="117"/>
    </location>
</feature>
<dbReference type="Proteomes" id="UP000694419">
    <property type="component" value="Unplaced"/>
</dbReference>
<feature type="region of interest" description="Disordered" evidence="1">
    <location>
        <begin position="1"/>
        <end position="135"/>
    </location>
</feature>
<feature type="region of interest" description="Disordered" evidence="1">
    <location>
        <begin position="175"/>
        <end position="201"/>
    </location>
</feature>
<proteinExistence type="predicted"/>
<dbReference type="AlphaFoldDB" id="A0A8C3JFU8"/>
<evidence type="ECO:0000256" key="1">
    <source>
        <dbReference type="SAM" id="MobiDB-lite"/>
    </source>
</evidence>
<feature type="compositionally biased region" description="Basic and acidic residues" evidence="1">
    <location>
        <begin position="78"/>
        <end position="101"/>
    </location>
</feature>
<dbReference type="Ensembl" id="ENSCPGT00000009018.1">
    <property type="protein sequence ID" value="ENSCPGP00000008204.1"/>
    <property type="gene ID" value="ENSCPGG00000005851.1"/>
</dbReference>
<dbReference type="PANTHER" id="PTHR21683:SF3">
    <property type="entry name" value="CILIA AND FLAGELLA ASSOCIATED PROTEIN 100"/>
    <property type="match status" value="1"/>
</dbReference>
<feature type="compositionally biased region" description="Polar residues" evidence="1">
    <location>
        <begin position="1"/>
        <end position="15"/>
    </location>
</feature>
<accession>A0A8C3JFU8</accession>
<name>A0A8C3JFU8_9CHAR</name>
<dbReference type="InterPro" id="IPR051147">
    <property type="entry name" value="CFAP_domain-containing"/>
</dbReference>
<evidence type="ECO:0000313" key="2">
    <source>
        <dbReference type="Ensembl" id="ENSCPGP00000008204.1"/>
    </source>
</evidence>
<keyword evidence="3" id="KW-1185">Reference proteome</keyword>
<feature type="compositionally biased region" description="Basic and acidic residues" evidence="1">
    <location>
        <begin position="125"/>
        <end position="135"/>
    </location>
</feature>
<sequence>MSVLSNNRSALSQETHSAEAITGSKMPSPRTESTPESLSSKSEMQTQLVLSDNPEEDEENPMKNPFTIPPEIDIFSIRNEERKKAKAERERMKTMKIHEKMTYSTKMKAKQKGCRKSLQKEEEEEARKEATNEERLKTLQETLSWKISTNKDNLLEKETFHDYINDRREIFLLECRKRKHSKDKENKGDPGNHFPNRAPPE</sequence>
<dbReference type="PANTHER" id="PTHR21683">
    <property type="entry name" value="COILED-COIL DOMAIN-CONTAINING PROTEIN 42 LIKE-2-LIKE-RELATED"/>
    <property type="match status" value="1"/>
</dbReference>
<organism evidence="2 3">
    <name type="scientific">Calidris pygmaea</name>
    <name type="common">Spoon-billed sandpiper</name>
    <dbReference type="NCBI Taxonomy" id="425635"/>
    <lineage>
        <taxon>Eukaryota</taxon>
        <taxon>Metazoa</taxon>
        <taxon>Chordata</taxon>
        <taxon>Craniata</taxon>
        <taxon>Vertebrata</taxon>
        <taxon>Euteleostomi</taxon>
        <taxon>Archelosauria</taxon>
        <taxon>Archosauria</taxon>
        <taxon>Dinosauria</taxon>
        <taxon>Saurischia</taxon>
        <taxon>Theropoda</taxon>
        <taxon>Coelurosauria</taxon>
        <taxon>Aves</taxon>
        <taxon>Neognathae</taxon>
        <taxon>Neoaves</taxon>
        <taxon>Charadriiformes</taxon>
        <taxon>Scolopacidae</taxon>
        <taxon>Calidris</taxon>
    </lineage>
</organism>
<evidence type="ECO:0000313" key="3">
    <source>
        <dbReference type="Proteomes" id="UP000694419"/>
    </source>
</evidence>
<protein>
    <submittedName>
        <fullName evidence="2">Uncharacterized protein</fullName>
    </submittedName>
</protein>